<organism evidence="2 3">
    <name type="scientific">Phenylobacterium soli</name>
    <dbReference type="NCBI Taxonomy" id="2170551"/>
    <lineage>
        <taxon>Bacteria</taxon>
        <taxon>Pseudomonadati</taxon>
        <taxon>Pseudomonadota</taxon>
        <taxon>Alphaproteobacteria</taxon>
        <taxon>Caulobacterales</taxon>
        <taxon>Caulobacteraceae</taxon>
        <taxon>Phenylobacterium</taxon>
    </lineage>
</organism>
<name>A0A328ABL0_9CAUL</name>
<evidence type="ECO:0000313" key="2">
    <source>
        <dbReference type="EMBL" id="RAK51606.1"/>
    </source>
</evidence>
<dbReference type="AlphaFoldDB" id="A0A328ABL0"/>
<dbReference type="Proteomes" id="UP000249254">
    <property type="component" value="Unassembled WGS sequence"/>
</dbReference>
<comment type="caution">
    <text evidence="2">The sequence shown here is derived from an EMBL/GenBank/DDBJ whole genome shotgun (WGS) entry which is preliminary data.</text>
</comment>
<dbReference type="RefSeq" id="WP_111530168.1">
    <property type="nucleotide sequence ID" value="NZ_QFYQ01000002.1"/>
</dbReference>
<protein>
    <submittedName>
        <fullName evidence="2">Uncharacterized protein</fullName>
    </submittedName>
</protein>
<feature type="region of interest" description="Disordered" evidence="1">
    <location>
        <begin position="157"/>
        <end position="180"/>
    </location>
</feature>
<keyword evidence="3" id="KW-1185">Reference proteome</keyword>
<dbReference type="OrthoDB" id="9979414at2"/>
<accession>A0A328ABL0</accession>
<proteinExistence type="predicted"/>
<sequence>MNALTTSSPAAKPTTLAPSPHLSALLDRDGNPDDACQEIASYLALREECREILPALREQAERRADQEGIRAVVGRRFATYPQPERNEGEWAAWWRDYYDALTGLSLASLEAAMREWIKRSDSQFLPKPGELRELALRTPSRALQRYQRARRVVELSSQTQQRERVQADMARRGTNAEEQRRAVADMARGLAGTLSEEAAKQKGAMRRQTLTHASRCVRPEGDLTPAQADVLRRCGIE</sequence>
<feature type="region of interest" description="Disordered" evidence="1">
    <location>
        <begin position="1"/>
        <end position="23"/>
    </location>
</feature>
<evidence type="ECO:0000256" key="1">
    <source>
        <dbReference type="SAM" id="MobiDB-lite"/>
    </source>
</evidence>
<dbReference type="EMBL" id="QFYQ01000002">
    <property type="protein sequence ID" value="RAK51606.1"/>
    <property type="molecule type" value="Genomic_DNA"/>
</dbReference>
<reference evidence="3" key="1">
    <citation type="submission" date="2018-05" db="EMBL/GenBank/DDBJ databases">
        <authorList>
            <person name="Li X."/>
        </authorList>
    </citation>
    <scope>NUCLEOTIDE SEQUENCE [LARGE SCALE GENOMIC DNA]</scope>
    <source>
        <strain evidence="3">LX32</strain>
    </source>
</reference>
<feature type="compositionally biased region" description="Basic and acidic residues" evidence="1">
    <location>
        <begin position="161"/>
        <end position="180"/>
    </location>
</feature>
<evidence type="ECO:0000313" key="3">
    <source>
        <dbReference type="Proteomes" id="UP000249254"/>
    </source>
</evidence>
<gene>
    <name evidence="2" type="ORF">DJ017_17370</name>
</gene>